<evidence type="ECO:0000313" key="2">
    <source>
        <dbReference type="Proteomes" id="UP001500831"/>
    </source>
</evidence>
<proteinExistence type="predicted"/>
<dbReference type="RefSeq" id="WP_344972423.1">
    <property type="nucleotide sequence ID" value="NZ_BAAAVI010000022.1"/>
</dbReference>
<organism evidence="1 2">
    <name type="scientific">Streptosporangium fragile</name>
    <dbReference type="NCBI Taxonomy" id="46186"/>
    <lineage>
        <taxon>Bacteria</taxon>
        <taxon>Bacillati</taxon>
        <taxon>Actinomycetota</taxon>
        <taxon>Actinomycetes</taxon>
        <taxon>Streptosporangiales</taxon>
        <taxon>Streptosporangiaceae</taxon>
        <taxon>Streptosporangium</taxon>
    </lineage>
</organism>
<comment type="caution">
    <text evidence="1">The sequence shown here is derived from an EMBL/GenBank/DDBJ whole genome shotgun (WGS) entry which is preliminary data.</text>
</comment>
<keyword evidence="2" id="KW-1185">Reference proteome</keyword>
<dbReference type="EMBL" id="BAAAVI010000022">
    <property type="protein sequence ID" value="GAA2873797.1"/>
    <property type="molecule type" value="Genomic_DNA"/>
</dbReference>
<sequence length="319" mass="35642">MRVELDGEVLGADDLSADILEFIRLFTRGVHDWVIDPEEVEKVTDYLREHAPTLAHAYAEFATKASVVSQAWSVTDQPTVFVSRVTIEDDLHDLRQSAVLIVEDAVSDRCFLRGVAHVFDGGDIVDAITERRLELLHGGGKDRACAQAPAARERFKRTPRVALFLDSDRLTPGETTKCHKLAEQLEPLGIAVHILDLREAENYVPNEVLRGALRPREASQLLDQLTRLTPEQRGHFDMKHGFPKLKEGAPRIPPGHQNLYDGVPDKVIDKLRAGFGTRLTELLEREAASGKLTARHFEDLGKGVVEELCAILTMLRKII</sequence>
<name>A0ABP6IDV4_9ACTN</name>
<accession>A0ABP6IDV4</accession>
<protein>
    <submittedName>
        <fullName evidence="1">Uncharacterized protein</fullName>
    </submittedName>
</protein>
<gene>
    <name evidence="1" type="ORF">GCM10010517_34380</name>
</gene>
<reference evidence="2" key="1">
    <citation type="journal article" date="2019" name="Int. J. Syst. Evol. Microbiol.">
        <title>The Global Catalogue of Microorganisms (GCM) 10K type strain sequencing project: providing services to taxonomists for standard genome sequencing and annotation.</title>
        <authorList>
            <consortium name="The Broad Institute Genomics Platform"/>
            <consortium name="The Broad Institute Genome Sequencing Center for Infectious Disease"/>
            <person name="Wu L."/>
            <person name="Ma J."/>
        </authorList>
    </citation>
    <scope>NUCLEOTIDE SEQUENCE [LARGE SCALE GENOMIC DNA]</scope>
    <source>
        <strain evidence="2">JCM 6242</strain>
    </source>
</reference>
<evidence type="ECO:0000313" key="1">
    <source>
        <dbReference type="EMBL" id="GAA2873797.1"/>
    </source>
</evidence>
<dbReference type="Proteomes" id="UP001500831">
    <property type="component" value="Unassembled WGS sequence"/>
</dbReference>